<comment type="similarity">
    <text evidence="1">Belongs to the complex I LYR family.</text>
</comment>
<dbReference type="CDD" id="cd20264">
    <property type="entry name" value="Complex1_LYR_LYRM4"/>
    <property type="match status" value="1"/>
</dbReference>
<dbReference type="PANTHER" id="PTHR13166:SF7">
    <property type="entry name" value="LYR MOTIF-CONTAINING PROTEIN 4"/>
    <property type="match status" value="1"/>
</dbReference>
<dbReference type="GO" id="GO:0005739">
    <property type="term" value="C:mitochondrion"/>
    <property type="evidence" value="ECO:0007669"/>
    <property type="project" value="TreeGrafter"/>
</dbReference>
<proteinExistence type="inferred from homology"/>
<dbReference type="GO" id="GO:1990221">
    <property type="term" value="C:L-cysteine desulfurase complex"/>
    <property type="evidence" value="ECO:0007669"/>
    <property type="project" value="TreeGrafter"/>
</dbReference>
<dbReference type="InterPro" id="IPR008011">
    <property type="entry name" value="Complex1_LYR_dom"/>
</dbReference>
<feature type="domain" description="Complex 1 LYR protein" evidence="2">
    <location>
        <begin position="12"/>
        <end position="68"/>
    </location>
</feature>
<keyword evidence="3" id="KW-1185">Reference proteome</keyword>
<dbReference type="KEGG" id="aplc:110982205"/>
<dbReference type="InterPro" id="IPR051522">
    <property type="entry name" value="ISC_assembly_LYR"/>
</dbReference>
<evidence type="ECO:0000259" key="2">
    <source>
        <dbReference type="Pfam" id="PF05347"/>
    </source>
</evidence>
<evidence type="ECO:0000256" key="1">
    <source>
        <dbReference type="ARBA" id="ARBA00009508"/>
    </source>
</evidence>
<dbReference type="Pfam" id="PF05347">
    <property type="entry name" value="Complex1_LYR"/>
    <property type="match status" value="1"/>
</dbReference>
<dbReference type="PANTHER" id="PTHR13166">
    <property type="entry name" value="PROTEIN C6ORF149"/>
    <property type="match status" value="1"/>
</dbReference>
<dbReference type="OMA" id="YTTDKLV"/>
<protein>
    <submittedName>
        <fullName evidence="4">LYR motif-containing protein 4-like</fullName>
    </submittedName>
</protein>
<dbReference type="OrthoDB" id="275715at2759"/>
<gene>
    <name evidence="4" type="primary">LOC110982205</name>
</gene>
<dbReference type="Proteomes" id="UP000694845">
    <property type="component" value="Unplaced"/>
</dbReference>
<dbReference type="RefSeq" id="XP_022096157.1">
    <property type="nucleotide sequence ID" value="XM_022240465.1"/>
</dbReference>
<evidence type="ECO:0000313" key="4">
    <source>
        <dbReference type="RefSeq" id="XP_022096157.1"/>
    </source>
</evidence>
<sequence length="95" mass="11064">MAATMASATRSTVLKLYRQILRESKKFTGYNYREYALRRTKDAFRENKSLTDEAGINALIREAEENLQIIKRQVVLSQLYKDPLLVIEENKPGQR</sequence>
<dbReference type="InterPro" id="IPR045297">
    <property type="entry name" value="Complex1_LYR_LYRM4"/>
</dbReference>
<accession>A0A8B7YTY3</accession>
<dbReference type="GeneID" id="110982205"/>
<reference evidence="4" key="1">
    <citation type="submission" date="2025-08" db="UniProtKB">
        <authorList>
            <consortium name="RefSeq"/>
        </authorList>
    </citation>
    <scope>IDENTIFICATION</scope>
</reference>
<name>A0A8B7YTY3_ACAPL</name>
<evidence type="ECO:0000313" key="3">
    <source>
        <dbReference type="Proteomes" id="UP000694845"/>
    </source>
</evidence>
<organism evidence="3 4">
    <name type="scientific">Acanthaster planci</name>
    <name type="common">Crown-of-thorns starfish</name>
    <dbReference type="NCBI Taxonomy" id="133434"/>
    <lineage>
        <taxon>Eukaryota</taxon>
        <taxon>Metazoa</taxon>
        <taxon>Echinodermata</taxon>
        <taxon>Eleutherozoa</taxon>
        <taxon>Asterozoa</taxon>
        <taxon>Asteroidea</taxon>
        <taxon>Valvatacea</taxon>
        <taxon>Valvatida</taxon>
        <taxon>Acanthasteridae</taxon>
        <taxon>Acanthaster</taxon>
    </lineage>
</organism>
<dbReference type="GO" id="GO:0016226">
    <property type="term" value="P:iron-sulfur cluster assembly"/>
    <property type="evidence" value="ECO:0007669"/>
    <property type="project" value="InterPro"/>
</dbReference>
<dbReference type="AlphaFoldDB" id="A0A8B7YTY3"/>